<comment type="similarity">
    <text evidence="2 11">Belongs to the class-IV pyridoxal-phosphate-dependent aminotransferase family.</text>
</comment>
<evidence type="ECO:0000256" key="8">
    <source>
        <dbReference type="ARBA" id="ARBA00035676"/>
    </source>
</evidence>
<evidence type="ECO:0000256" key="9">
    <source>
        <dbReference type="ARBA" id="ARBA00049529"/>
    </source>
</evidence>
<dbReference type="EMBL" id="JABBJF010000002">
    <property type="protein sequence ID" value="MBC1184579.1"/>
    <property type="molecule type" value="Genomic_DNA"/>
</dbReference>
<dbReference type="InterPro" id="IPR001544">
    <property type="entry name" value="Aminotrans_IV"/>
</dbReference>
<dbReference type="NCBIfam" id="NF004761">
    <property type="entry name" value="PRK06092.1"/>
    <property type="match status" value="1"/>
</dbReference>
<evidence type="ECO:0000256" key="4">
    <source>
        <dbReference type="ARBA" id="ARBA00022898"/>
    </source>
</evidence>
<evidence type="ECO:0000313" key="13">
    <source>
        <dbReference type="EMBL" id="MBC1184579.1"/>
    </source>
</evidence>
<keyword evidence="14" id="KW-1185">Reference proteome</keyword>
<dbReference type="Gene3D" id="3.20.10.10">
    <property type="entry name" value="D-amino Acid Aminotransferase, subunit A, domain 2"/>
    <property type="match status" value="1"/>
</dbReference>
<keyword evidence="5" id="KW-0289">Folate biosynthesis</keyword>
<comment type="pathway">
    <text evidence="7">Cofactor biosynthesis; tetrahydrofolate biosynthesis; 4-aminobenzoate from chorismate: step 2/2.</text>
</comment>
<name>A0ABR6RNI2_9ENTR</name>
<dbReference type="PROSITE" id="PS00770">
    <property type="entry name" value="AA_TRANSFER_CLASS_4"/>
    <property type="match status" value="1"/>
</dbReference>
<evidence type="ECO:0000256" key="12">
    <source>
        <dbReference type="RuleBase" id="RU004516"/>
    </source>
</evidence>
<accession>A0ABR6RNI2</accession>
<evidence type="ECO:0000256" key="2">
    <source>
        <dbReference type="ARBA" id="ARBA00009320"/>
    </source>
</evidence>
<evidence type="ECO:0000256" key="5">
    <source>
        <dbReference type="ARBA" id="ARBA00022909"/>
    </source>
</evidence>
<keyword evidence="6 13" id="KW-0456">Lyase</keyword>
<evidence type="ECO:0000313" key="14">
    <source>
        <dbReference type="Proteomes" id="UP000607331"/>
    </source>
</evidence>
<dbReference type="GO" id="GO:0008696">
    <property type="term" value="F:4-amino-4-deoxychorismate lyase activity"/>
    <property type="evidence" value="ECO:0007669"/>
    <property type="project" value="UniProtKB-EC"/>
</dbReference>
<dbReference type="InterPro" id="IPR017824">
    <property type="entry name" value="Aminodeoxychorismate_lyase_IV"/>
</dbReference>
<comment type="caution">
    <text evidence="13">The sequence shown here is derived from an EMBL/GenBank/DDBJ whole genome shotgun (WGS) entry which is preliminary data.</text>
</comment>
<sequence length="269" mass="29594">MFLINGLEQNTLAVNDRATQFGDGCFTTARVVNGRVQLLPAHIARLQSACQRLAIPFELWSTLSDEMMMLAQRLQNGVLKIILSRGAGGRGYSGSACQTPTRILSTSAAPAHYARWKAEGITLALSPVTLGRNPYLAGLKHLNRLEQVLIRSHLEQTTADEALVLDSDGWLTECCAANLFWRCGQDVFTPRLDQAGVDGIMRQFIIAQLARSAFRVVEVNAPLTAIADADEVLICNALMPLVPVQHYAEQQWSARELYQFLAPLCESPD</sequence>
<reference evidence="13 14" key="1">
    <citation type="submission" date="2020-04" db="EMBL/GenBank/DDBJ databases">
        <title>The draft genome of Kluyvera sichuanensis strain SCKS090646.</title>
        <authorList>
            <person name="Wei L."/>
            <person name="Liu L."/>
            <person name="Feng Y."/>
            <person name="Zong Z."/>
        </authorList>
    </citation>
    <scope>NUCLEOTIDE SEQUENCE [LARGE SCALE GENOMIC DNA]</scope>
    <source>
        <strain evidence="13 14">090646</strain>
    </source>
</reference>
<dbReference type="CDD" id="cd01559">
    <property type="entry name" value="ADCL_like"/>
    <property type="match status" value="1"/>
</dbReference>
<dbReference type="InterPro" id="IPR050571">
    <property type="entry name" value="Class-IV_PLP-Dep_Aminotrnsfr"/>
</dbReference>
<dbReference type="InterPro" id="IPR018300">
    <property type="entry name" value="Aminotrans_IV_CS"/>
</dbReference>
<comment type="cofactor">
    <cofactor evidence="1 12">
        <name>pyridoxal 5'-phosphate</name>
        <dbReference type="ChEBI" id="CHEBI:597326"/>
    </cofactor>
</comment>
<protein>
    <recommendedName>
        <fullName evidence="8 10">Aminodeoxychorismate lyase</fullName>
        <ecNumber evidence="8 10">4.1.3.38</ecNumber>
    </recommendedName>
</protein>
<evidence type="ECO:0000256" key="11">
    <source>
        <dbReference type="RuleBase" id="RU004106"/>
    </source>
</evidence>
<evidence type="ECO:0000256" key="1">
    <source>
        <dbReference type="ARBA" id="ARBA00001933"/>
    </source>
</evidence>
<dbReference type="NCBIfam" id="TIGR03461">
    <property type="entry name" value="pabC_Proteo"/>
    <property type="match status" value="1"/>
</dbReference>
<dbReference type="EC" id="4.1.3.38" evidence="8 10"/>
<keyword evidence="4 12" id="KW-0663">Pyridoxal phosphate</keyword>
<comment type="subunit">
    <text evidence="3">Homodimer.</text>
</comment>
<dbReference type="Proteomes" id="UP000607331">
    <property type="component" value="Unassembled WGS sequence"/>
</dbReference>
<comment type="catalytic activity">
    <reaction evidence="9">
        <text>4-amino-4-deoxychorismate = 4-aminobenzoate + pyruvate + H(+)</text>
        <dbReference type="Rhea" id="RHEA:16201"/>
        <dbReference type="ChEBI" id="CHEBI:15361"/>
        <dbReference type="ChEBI" id="CHEBI:15378"/>
        <dbReference type="ChEBI" id="CHEBI:17836"/>
        <dbReference type="ChEBI" id="CHEBI:58406"/>
        <dbReference type="EC" id="4.1.3.38"/>
    </reaction>
</comment>
<dbReference type="Gene3D" id="3.30.470.10">
    <property type="match status" value="1"/>
</dbReference>
<organism evidence="13 14">
    <name type="scientific">Kluyvera sichuanensis</name>
    <dbReference type="NCBI Taxonomy" id="2725494"/>
    <lineage>
        <taxon>Bacteria</taxon>
        <taxon>Pseudomonadati</taxon>
        <taxon>Pseudomonadota</taxon>
        <taxon>Gammaproteobacteria</taxon>
        <taxon>Enterobacterales</taxon>
        <taxon>Enterobacteriaceae</taxon>
        <taxon>Kluyvera</taxon>
    </lineage>
</organism>
<dbReference type="SUPFAM" id="SSF56752">
    <property type="entry name" value="D-aminoacid aminotransferase-like PLP-dependent enzymes"/>
    <property type="match status" value="1"/>
</dbReference>
<dbReference type="InterPro" id="IPR036038">
    <property type="entry name" value="Aminotransferase-like"/>
</dbReference>
<evidence type="ECO:0000256" key="6">
    <source>
        <dbReference type="ARBA" id="ARBA00023239"/>
    </source>
</evidence>
<dbReference type="PANTHER" id="PTHR42743">
    <property type="entry name" value="AMINO-ACID AMINOTRANSFERASE"/>
    <property type="match status" value="1"/>
</dbReference>
<dbReference type="RefSeq" id="WP_185666408.1">
    <property type="nucleotide sequence ID" value="NZ_JABBJF010000002.1"/>
</dbReference>
<dbReference type="PANTHER" id="PTHR42743:SF2">
    <property type="entry name" value="AMINODEOXYCHORISMATE LYASE"/>
    <property type="match status" value="1"/>
</dbReference>
<evidence type="ECO:0000256" key="10">
    <source>
        <dbReference type="NCBIfam" id="TIGR03461"/>
    </source>
</evidence>
<dbReference type="InterPro" id="IPR043131">
    <property type="entry name" value="BCAT-like_N"/>
</dbReference>
<gene>
    <name evidence="13" type="primary">pabC</name>
    <name evidence="13" type="ORF">HII27_02500</name>
</gene>
<proteinExistence type="inferred from homology"/>
<evidence type="ECO:0000256" key="3">
    <source>
        <dbReference type="ARBA" id="ARBA00011738"/>
    </source>
</evidence>
<dbReference type="Pfam" id="PF01063">
    <property type="entry name" value="Aminotran_4"/>
    <property type="match status" value="1"/>
</dbReference>
<evidence type="ECO:0000256" key="7">
    <source>
        <dbReference type="ARBA" id="ARBA00035633"/>
    </source>
</evidence>
<dbReference type="InterPro" id="IPR043132">
    <property type="entry name" value="BCAT-like_C"/>
</dbReference>